<gene>
    <name evidence="3" type="ORF">D9756_007926</name>
</gene>
<keyword evidence="2" id="KW-0472">Membrane</keyword>
<evidence type="ECO:0008006" key="5">
    <source>
        <dbReference type="Google" id="ProtNLM"/>
    </source>
</evidence>
<dbReference type="Proteomes" id="UP000559027">
    <property type="component" value="Unassembled WGS sequence"/>
</dbReference>
<dbReference type="AlphaFoldDB" id="A0A8H5D469"/>
<dbReference type="OrthoDB" id="10550780at2759"/>
<evidence type="ECO:0000313" key="4">
    <source>
        <dbReference type="Proteomes" id="UP000559027"/>
    </source>
</evidence>
<evidence type="ECO:0000256" key="1">
    <source>
        <dbReference type="SAM" id="MobiDB-lite"/>
    </source>
</evidence>
<sequence length="254" mass="28110">MPPANGLQPRFMYIREVNDVQHTRDVVRDLLPAWGKRQDSLSPLPADSLAQDTPTPSLDSPSVASTTATQLTSSPPNPTPSYVSTSSTPPLASISQSLSHPSTESARPSPSSEHTKAIIFGIIGGILALLILGYVAFRLLRRYQQKSQKRLVYESFWEKWHWGTYSPVDGDVIYANHDLETTTRSKDKTGGGDQSVISRTWWQNLGFRPLPEVSDDEEGKKKSRTRTMYKVRSFKPGQGFDIDSCASSGVVDLK</sequence>
<feature type="compositionally biased region" description="Polar residues" evidence="1">
    <location>
        <begin position="93"/>
        <end position="111"/>
    </location>
</feature>
<name>A0A8H5D469_9AGAR</name>
<feature type="compositionally biased region" description="Polar residues" evidence="1">
    <location>
        <begin position="50"/>
        <end position="71"/>
    </location>
</feature>
<keyword evidence="4" id="KW-1185">Reference proteome</keyword>
<evidence type="ECO:0000256" key="2">
    <source>
        <dbReference type="SAM" id="Phobius"/>
    </source>
</evidence>
<keyword evidence="2" id="KW-0812">Transmembrane</keyword>
<keyword evidence="2" id="KW-1133">Transmembrane helix</keyword>
<feature type="transmembrane region" description="Helical" evidence="2">
    <location>
        <begin position="117"/>
        <end position="140"/>
    </location>
</feature>
<reference evidence="3 4" key="1">
    <citation type="journal article" date="2020" name="ISME J.">
        <title>Uncovering the hidden diversity of litter-decomposition mechanisms in mushroom-forming fungi.</title>
        <authorList>
            <person name="Floudas D."/>
            <person name="Bentzer J."/>
            <person name="Ahren D."/>
            <person name="Johansson T."/>
            <person name="Persson P."/>
            <person name="Tunlid A."/>
        </authorList>
    </citation>
    <scope>NUCLEOTIDE SEQUENCE [LARGE SCALE GENOMIC DNA]</scope>
    <source>
        <strain evidence="3 4">CBS 146.42</strain>
    </source>
</reference>
<protein>
    <recommendedName>
        <fullName evidence="5">Mid2 domain-containing protein</fullName>
    </recommendedName>
</protein>
<accession>A0A8H5D469</accession>
<feature type="compositionally biased region" description="Low complexity" evidence="1">
    <location>
        <begin position="80"/>
        <end position="90"/>
    </location>
</feature>
<comment type="caution">
    <text evidence="3">The sequence shown here is derived from an EMBL/GenBank/DDBJ whole genome shotgun (WGS) entry which is preliminary data.</text>
</comment>
<proteinExistence type="predicted"/>
<dbReference type="EMBL" id="JAACJO010000010">
    <property type="protein sequence ID" value="KAF5353286.1"/>
    <property type="molecule type" value="Genomic_DNA"/>
</dbReference>
<evidence type="ECO:0000313" key="3">
    <source>
        <dbReference type="EMBL" id="KAF5353286.1"/>
    </source>
</evidence>
<feature type="region of interest" description="Disordered" evidence="1">
    <location>
        <begin position="37"/>
        <end position="111"/>
    </location>
</feature>
<organism evidence="3 4">
    <name type="scientific">Leucocoprinus leucothites</name>
    <dbReference type="NCBI Taxonomy" id="201217"/>
    <lineage>
        <taxon>Eukaryota</taxon>
        <taxon>Fungi</taxon>
        <taxon>Dikarya</taxon>
        <taxon>Basidiomycota</taxon>
        <taxon>Agaricomycotina</taxon>
        <taxon>Agaricomycetes</taxon>
        <taxon>Agaricomycetidae</taxon>
        <taxon>Agaricales</taxon>
        <taxon>Agaricineae</taxon>
        <taxon>Agaricaceae</taxon>
        <taxon>Leucocoprinus</taxon>
    </lineage>
</organism>